<sequence length="179" mass="20417">MLFRTGVQKVCFCIQHGLAVILLSTLLTSCSSHEEREPVNGEIKINLAASKDVNPNENGHPAPLKIFVYSVRDMDVFNNVDFFEIFDGNSKPVQEATSKDYEAILQPGEARVIFLKPDRDVHGLGFIGAYRDINDSVWSNSWVFPERKKSWWWSNIFSDDSIELSVDFQKTKITINKMD</sequence>
<evidence type="ECO:0000313" key="1">
    <source>
        <dbReference type="EMBL" id="MEI2682843.1"/>
    </source>
</evidence>
<gene>
    <name evidence="1" type="primary">tssJ</name>
    <name evidence="1" type="ORF">V8N49_14390</name>
</gene>
<dbReference type="PANTHER" id="PTHR37625">
    <property type="entry name" value="OUTER MEMBRANE LIPOPROTEIN-RELATED"/>
    <property type="match status" value="1"/>
</dbReference>
<evidence type="ECO:0000313" key="2">
    <source>
        <dbReference type="Proteomes" id="UP001306592"/>
    </source>
</evidence>
<dbReference type="EMBL" id="JBANEI010000010">
    <property type="protein sequence ID" value="MEI2682843.1"/>
    <property type="molecule type" value="Genomic_DNA"/>
</dbReference>
<dbReference type="NCBIfam" id="TIGR03352">
    <property type="entry name" value="VI_chp_3"/>
    <property type="match status" value="1"/>
</dbReference>
<dbReference type="PANTHER" id="PTHR37625:SF4">
    <property type="entry name" value="OUTER MEMBRANE LIPOPROTEIN"/>
    <property type="match status" value="1"/>
</dbReference>
<dbReference type="RefSeq" id="WP_191149600.1">
    <property type="nucleotide sequence ID" value="NZ_CAKKMT010000002.1"/>
</dbReference>
<proteinExistence type="predicted"/>
<name>A0ABU8DH54_ERWAP</name>
<organism evidence="1 2">
    <name type="scientific">Erwinia aphidicola</name>
    <dbReference type="NCBI Taxonomy" id="68334"/>
    <lineage>
        <taxon>Bacteria</taxon>
        <taxon>Pseudomonadati</taxon>
        <taxon>Pseudomonadota</taxon>
        <taxon>Gammaproteobacteria</taxon>
        <taxon>Enterobacterales</taxon>
        <taxon>Erwiniaceae</taxon>
        <taxon>Erwinia</taxon>
    </lineage>
</organism>
<dbReference type="InterPro" id="IPR038706">
    <property type="entry name" value="Type_VI_SciN-like_sf"/>
</dbReference>
<keyword evidence="1" id="KW-0449">Lipoprotein</keyword>
<accession>A0ABU8DH54</accession>
<dbReference type="Proteomes" id="UP001306592">
    <property type="component" value="Unassembled WGS sequence"/>
</dbReference>
<dbReference type="PROSITE" id="PS51257">
    <property type="entry name" value="PROKAR_LIPOPROTEIN"/>
    <property type="match status" value="1"/>
</dbReference>
<protein>
    <submittedName>
        <fullName evidence="1">Type VI secretion system lipoprotein TssJ</fullName>
    </submittedName>
</protein>
<reference evidence="1 2" key="1">
    <citation type="submission" date="2024-02" db="EMBL/GenBank/DDBJ databases">
        <title>First report Erwinia aphidicola in onion in Chile.</title>
        <authorList>
            <person name="Valenzuela M."/>
            <person name="Pena M."/>
            <person name="Dutta B."/>
        </authorList>
    </citation>
    <scope>NUCLEOTIDE SEQUENCE [LARGE SCALE GENOMIC DNA]</scope>
    <source>
        <strain evidence="1 2">QCJ3A</strain>
    </source>
</reference>
<dbReference type="InterPro" id="IPR017734">
    <property type="entry name" value="T6SS_SciN"/>
</dbReference>
<dbReference type="Pfam" id="PF12790">
    <property type="entry name" value="T6SS-SciN"/>
    <property type="match status" value="1"/>
</dbReference>
<dbReference type="Gene3D" id="2.60.40.4150">
    <property type="entry name" value="Type VI secretion system, lipoprotein SciN"/>
    <property type="match status" value="1"/>
</dbReference>
<keyword evidence="2" id="KW-1185">Reference proteome</keyword>
<comment type="caution">
    <text evidence="1">The sequence shown here is derived from an EMBL/GenBank/DDBJ whole genome shotgun (WGS) entry which is preliminary data.</text>
</comment>